<keyword evidence="3" id="KW-1185">Reference proteome</keyword>
<evidence type="ECO:0000313" key="2">
    <source>
        <dbReference type="EMBL" id="CAB1275130.1"/>
    </source>
</evidence>
<dbReference type="GO" id="GO:0016758">
    <property type="term" value="F:hexosyltransferase activity"/>
    <property type="evidence" value="ECO:0007669"/>
    <property type="project" value="UniProtKB-ARBA"/>
</dbReference>
<dbReference type="Proteomes" id="UP000516072">
    <property type="component" value="Chromosome"/>
</dbReference>
<feature type="domain" description="Glycosyltransferase 2-like" evidence="1">
    <location>
        <begin position="10"/>
        <end position="144"/>
    </location>
</feature>
<evidence type="ECO:0000313" key="3">
    <source>
        <dbReference type="Proteomes" id="UP000516072"/>
    </source>
</evidence>
<proteinExistence type="predicted"/>
<sequence>MVKQKPLITLAVPSYNQGNYLEQALRSIFSQSLPIEVFVLDGGSQDQSISIIKKWEPYLAGWRSYPDQGQTAAINEGIAQGNAPFVGWLNSDDWLLPKGLSTLLRALQSSQFKNTPFAYGQSWNFYEKNHTFRPVWVEPFYENRLALRCIISQPATLIRRFAWEEVRGVSEQFQLAMDYDLWWRLFRRFGSPHFIDQFIAVNRVHTETKTNTQPRLHYQEAIKIVRQHYGEVPLKWWFFQPYRVWLKSIMNS</sequence>
<keyword evidence="2" id="KW-0808">Transferase</keyword>
<dbReference type="SUPFAM" id="SSF53448">
    <property type="entry name" value="Nucleotide-diphospho-sugar transferases"/>
    <property type="match status" value="1"/>
</dbReference>
<dbReference type="PANTHER" id="PTHR22916:SF65">
    <property type="entry name" value="SLR1065 PROTEIN"/>
    <property type="match status" value="1"/>
</dbReference>
<dbReference type="InterPro" id="IPR001173">
    <property type="entry name" value="Glyco_trans_2-like"/>
</dbReference>
<dbReference type="AlphaFoldDB" id="A0A7G1Q913"/>
<gene>
    <name evidence="2" type="ORF">NSCAC_0512</name>
</gene>
<dbReference type="RefSeq" id="WP_197744863.1">
    <property type="nucleotide sequence ID" value="NZ_LR778175.1"/>
</dbReference>
<reference evidence="2 3" key="1">
    <citation type="submission" date="2020-03" db="EMBL/GenBank/DDBJ databases">
        <authorList>
            <person name="Picone N."/>
        </authorList>
    </citation>
    <scope>NUCLEOTIDE SEQUENCE [LARGE SCALE GENOMIC DNA]</scope>
    <source>
        <strain evidence="2">NSCAC1</strain>
    </source>
</reference>
<dbReference type="EMBL" id="LR778175">
    <property type="protein sequence ID" value="CAB1275130.1"/>
    <property type="molecule type" value="Genomic_DNA"/>
</dbReference>
<accession>A0A7G1Q913</accession>
<evidence type="ECO:0000259" key="1">
    <source>
        <dbReference type="Pfam" id="PF00535"/>
    </source>
</evidence>
<dbReference type="PANTHER" id="PTHR22916">
    <property type="entry name" value="GLYCOSYLTRANSFERASE"/>
    <property type="match status" value="1"/>
</dbReference>
<dbReference type="Gene3D" id="3.90.550.10">
    <property type="entry name" value="Spore Coat Polysaccharide Biosynthesis Protein SpsA, Chain A"/>
    <property type="match status" value="1"/>
</dbReference>
<organism evidence="2 3">
    <name type="scientific">Candidatus Nitrosacidococcus tergens</name>
    <dbReference type="NCBI Taxonomy" id="553981"/>
    <lineage>
        <taxon>Bacteria</taxon>
        <taxon>Pseudomonadati</taxon>
        <taxon>Pseudomonadota</taxon>
        <taxon>Gammaproteobacteria</taxon>
        <taxon>Chromatiales</taxon>
        <taxon>Chromatiaceae</taxon>
        <taxon>Candidatus Nitrosacidococcus</taxon>
    </lineage>
</organism>
<dbReference type="Pfam" id="PF00535">
    <property type="entry name" value="Glycos_transf_2"/>
    <property type="match status" value="1"/>
</dbReference>
<name>A0A7G1Q913_9GAMM</name>
<protein>
    <submittedName>
        <fullName evidence="2">Glycosyl transferase family 2</fullName>
    </submittedName>
</protein>
<dbReference type="KEGG" id="ntg:NSCAC_0512"/>
<dbReference type="InterPro" id="IPR029044">
    <property type="entry name" value="Nucleotide-diphossugar_trans"/>
</dbReference>